<evidence type="ECO:0000256" key="4">
    <source>
        <dbReference type="ARBA" id="ARBA00023163"/>
    </source>
</evidence>
<dbReference type="Gene3D" id="1.10.10.10">
    <property type="entry name" value="Winged helix-like DNA-binding domain superfamily/Winged helix DNA-binding domain"/>
    <property type="match status" value="1"/>
</dbReference>
<keyword evidence="3" id="KW-0731">Sigma factor</keyword>
<organism evidence="6 7">
    <name type="scientific">Cryptosporangium phraense</name>
    <dbReference type="NCBI Taxonomy" id="2593070"/>
    <lineage>
        <taxon>Bacteria</taxon>
        <taxon>Bacillati</taxon>
        <taxon>Actinomycetota</taxon>
        <taxon>Actinomycetes</taxon>
        <taxon>Cryptosporangiales</taxon>
        <taxon>Cryptosporangiaceae</taxon>
        <taxon>Cryptosporangium</taxon>
    </lineage>
</organism>
<evidence type="ECO:0000256" key="2">
    <source>
        <dbReference type="ARBA" id="ARBA00023015"/>
    </source>
</evidence>
<dbReference type="GO" id="GO:0003677">
    <property type="term" value="F:DNA binding"/>
    <property type="evidence" value="ECO:0007669"/>
    <property type="project" value="InterPro"/>
</dbReference>
<evidence type="ECO:0000259" key="5">
    <source>
        <dbReference type="Pfam" id="PF08281"/>
    </source>
</evidence>
<feature type="domain" description="RNA polymerase sigma factor 70 region 4 type 2" evidence="5">
    <location>
        <begin position="9"/>
        <end position="60"/>
    </location>
</feature>
<accession>A0A545ASV2</accession>
<dbReference type="InterPro" id="IPR013324">
    <property type="entry name" value="RNA_pol_sigma_r3/r4-like"/>
</dbReference>
<dbReference type="GO" id="GO:0006352">
    <property type="term" value="P:DNA-templated transcription initiation"/>
    <property type="evidence" value="ECO:0007669"/>
    <property type="project" value="InterPro"/>
</dbReference>
<reference evidence="6 7" key="1">
    <citation type="submission" date="2019-07" db="EMBL/GenBank/DDBJ databases">
        <title>Cryptosporangium phraense sp. nov., isolated from plant litter.</title>
        <authorList>
            <person name="Suriyachadkun C."/>
        </authorList>
    </citation>
    <scope>NUCLEOTIDE SEQUENCE [LARGE SCALE GENOMIC DNA]</scope>
    <source>
        <strain evidence="6 7">A-T 5661</strain>
    </source>
</reference>
<dbReference type="RefSeq" id="WP_142705322.1">
    <property type="nucleotide sequence ID" value="NZ_VIRS01000009.1"/>
</dbReference>
<keyword evidence="2" id="KW-0805">Transcription regulation</keyword>
<dbReference type="OrthoDB" id="3175690at2"/>
<dbReference type="EMBL" id="VIRS01000009">
    <property type="protein sequence ID" value="TQS44331.1"/>
    <property type="molecule type" value="Genomic_DNA"/>
</dbReference>
<keyword evidence="4" id="KW-0804">Transcription</keyword>
<dbReference type="GO" id="GO:0016987">
    <property type="term" value="F:sigma factor activity"/>
    <property type="evidence" value="ECO:0007669"/>
    <property type="project" value="UniProtKB-KW"/>
</dbReference>
<comment type="caution">
    <text evidence="6">The sequence shown here is derived from an EMBL/GenBank/DDBJ whole genome shotgun (WGS) entry which is preliminary data.</text>
</comment>
<dbReference type="Proteomes" id="UP000317982">
    <property type="component" value="Unassembled WGS sequence"/>
</dbReference>
<evidence type="ECO:0000313" key="7">
    <source>
        <dbReference type="Proteomes" id="UP000317982"/>
    </source>
</evidence>
<gene>
    <name evidence="6" type="ORF">FL583_15475</name>
</gene>
<evidence type="ECO:0000256" key="3">
    <source>
        <dbReference type="ARBA" id="ARBA00023082"/>
    </source>
</evidence>
<dbReference type="InterPro" id="IPR036388">
    <property type="entry name" value="WH-like_DNA-bd_sf"/>
</dbReference>
<name>A0A545ASV2_9ACTN</name>
<proteinExistence type="inferred from homology"/>
<dbReference type="Pfam" id="PF08281">
    <property type="entry name" value="Sigma70_r4_2"/>
    <property type="match status" value="1"/>
</dbReference>
<evidence type="ECO:0000256" key="1">
    <source>
        <dbReference type="ARBA" id="ARBA00010641"/>
    </source>
</evidence>
<sequence length="139" mass="15041">MAGIGTIGRLSEALARLTPEQRRTVHLTGFEGFSHELVAMLTGLSVAEVRRDRAQALAALGAQRILRDDLDLPEPATASTEPTEGQVWEPLVDDAAAAKAGRITVIEVDGRDLYVRDTSGSLQLITADRLRAGYWMRSA</sequence>
<comment type="similarity">
    <text evidence="1">Belongs to the sigma-70 factor family. ECF subfamily.</text>
</comment>
<dbReference type="SUPFAM" id="SSF88659">
    <property type="entry name" value="Sigma3 and sigma4 domains of RNA polymerase sigma factors"/>
    <property type="match status" value="1"/>
</dbReference>
<dbReference type="InParanoid" id="A0A545ASV2"/>
<keyword evidence="7" id="KW-1185">Reference proteome</keyword>
<evidence type="ECO:0000313" key="6">
    <source>
        <dbReference type="EMBL" id="TQS44331.1"/>
    </source>
</evidence>
<dbReference type="InterPro" id="IPR013249">
    <property type="entry name" value="RNA_pol_sigma70_r4_t2"/>
</dbReference>
<protein>
    <recommendedName>
        <fullName evidence="5">RNA polymerase sigma factor 70 region 4 type 2 domain-containing protein</fullName>
    </recommendedName>
</protein>
<dbReference type="AlphaFoldDB" id="A0A545ASV2"/>